<evidence type="ECO:0000256" key="1">
    <source>
        <dbReference type="SAM" id="MobiDB-lite"/>
    </source>
</evidence>
<reference evidence="2 3" key="1">
    <citation type="submission" date="2019-04" db="EMBL/GenBank/DDBJ databases">
        <title>Chromosome genome assembly for Takifugu flavidus.</title>
        <authorList>
            <person name="Xiao S."/>
        </authorList>
    </citation>
    <scope>NUCLEOTIDE SEQUENCE [LARGE SCALE GENOMIC DNA]</scope>
    <source>
        <strain evidence="2">HTHZ2018</strain>
        <tissue evidence="2">Muscle</tissue>
    </source>
</reference>
<keyword evidence="3" id="KW-1185">Reference proteome</keyword>
<dbReference type="EMBL" id="RHFK02000018">
    <property type="protein sequence ID" value="TWW60075.1"/>
    <property type="molecule type" value="Genomic_DNA"/>
</dbReference>
<protein>
    <submittedName>
        <fullName evidence="2">Uncharacterized protein</fullName>
    </submittedName>
</protein>
<dbReference type="AlphaFoldDB" id="A0A5C6MYX4"/>
<sequence length="71" mass="7768">MEVFKQQGFSTPPVRSCNFRDKSGAPAGSPPGTVLDLPPRCCCCLSITEPSQLKVWEKIRSPCHVRSDMCG</sequence>
<organism evidence="2 3">
    <name type="scientific">Takifugu flavidus</name>
    <name type="common">sansaifugu</name>
    <dbReference type="NCBI Taxonomy" id="433684"/>
    <lineage>
        <taxon>Eukaryota</taxon>
        <taxon>Metazoa</taxon>
        <taxon>Chordata</taxon>
        <taxon>Craniata</taxon>
        <taxon>Vertebrata</taxon>
        <taxon>Euteleostomi</taxon>
        <taxon>Actinopterygii</taxon>
        <taxon>Neopterygii</taxon>
        <taxon>Teleostei</taxon>
        <taxon>Neoteleostei</taxon>
        <taxon>Acanthomorphata</taxon>
        <taxon>Eupercaria</taxon>
        <taxon>Tetraodontiformes</taxon>
        <taxon>Tetradontoidea</taxon>
        <taxon>Tetraodontidae</taxon>
        <taxon>Takifugu</taxon>
    </lineage>
</organism>
<comment type="caution">
    <text evidence="2">The sequence shown here is derived from an EMBL/GenBank/DDBJ whole genome shotgun (WGS) entry which is preliminary data.</text>
</comment>
<evidence type="ECO:0000313" key="2">
    <source>
        <dbReference type="EMBL" id="TWW60075.1"/>
    </source>
</evidence>
<proteinExistence type="predicted"/>
<dbReference type="Proteomes" id="UP000324091">
    <property type="component" value="Chromosome 5"/>
</dbReference>
<evidence type="ECO:0000313" key="3">
    <source>
        <dbReference type="Proteomes" id="UP000324091"/>
    </source>
</evidence>
<name>A0A5C6MYX4_9TELE</name>
<accession>A0A5C6MYX4</accession>
<feature type="region of interest" description="Disordered" evidence="1">
    <location>
        <begin position="1"/>
        <end position="31"/>
    </location>
</feature>
<gene>
    <name evidence="2" type="ORF">D4764_05G0001650</name>
</gene>